<evidence type="ECO:0000256" key="3">
    <source>
        <dbReference type="ARBA" id="ARBA00022741"/>
    </source>
</evidence>
<dbReference type="SUPFAM" id="SSF55073">
    <property type="entry name" value="Nucleotide cyclase"/>
    <property type="match status" value="1"/>
</dbReference>
<dbReference type="GO" id="GO:0007168">
    <property type="term" value="P:receptor guanylyl cyclase signaling pathway"/>
    <property type="evidence" value="ECO:0007669"/>
    <property type="project" value="TreeGrafter"/>
</dbReference>
<dbReference type="GO" id="GO:0005886">
    <property type="term" value="C:plasma membrane"/>
    <property type="evidence" value="ECO:0007669"/>
    <property type="project" value="TreeGrafter"/>
</dbReference>
<feature type="compositionally biased region" description="Polar residues" evidence="7">
    <location>
        <begin position="649"/>
        <end position="662"/>
    </location>
</feature>
<organism evidence="9 10">
    <name type="scientific">Chlamydomonas eustigma</name>
    <dbReference type="NCBI Taxonomy" id="1157962"/>
    <lineage>
        <taxon>Eukaryota</taxon>
        <taxon>Viridiplantae</taxon>
        <taxon>Chlorophyta</taxon>
        <taxon>core chlorophytes</taxon>
        <taxon>Chlorophyceae</taxon>
        <taxon>CS clade</taxon>
        <taxon>Chlamydomonadales</taxon>
        <taxon>Chlamydomonadaceae</taxon>
        <taxon>Chlamydomonas</taxon>
    </lineage>
</organism>
<feature type="domain" description="Guanylate cyclase" evidence="8">
    <location>
        <begin position="1290"/>
        <end position="1434"/>
    </location>
</feature>
<feature type="region of interest" description="Disordered" evidence="7">
    <location>
        <begin position="1132"/>
        <end position="1171"/>
    </location>
</feature>
<feature type="compositionally biased region" description="Low complexity" evidence="7">
    <location>
        <begin position="794"/>
        <end position="803"/>
    </location>
</feature>
<comment type="caution">
    <text evidence="9">The sequence shown here is derived from an EMBL/GenBank/DDBJ whole genome shotgun (WGS) entry which is preliminary data.</text>
</comment>
<feature type="compositionally biased region" description="Polar residues" evidence="7">
    <location>
        <begin position="782"/>
        <end position="793"/>
    </location>
</feature>
<feature type="compositionally biased region" description="Polar residues" evidence="7">
    <location>
        <begin position="1512"/>
        <end position="1540"/>
    </location>
</feature>
<evidence type="ECO:0000256" key="4">
    <source>
        <dbReference type="ARBA" id="ARBA00022989"/>
    </source>
</evidence>
<feature type="region of interest" description="Disordered" evidence="7">
    <location>
        <begin position="782"/>
        <end position="816"/>
    </location>
</feature>
<feature type="region of interest" description="Disordered" evidence="7">
    <location>
        <begin position="641"/>
        <end position="704"/>
    </location>
</feature>
<dbReference type="SMART" id="SM00044">
    <property type="entry name" value="CYCc"/>
    <property type="match status" value="1"/>
</dbReference>
<dbReference type="OrthoDB" id="548029at2759"/>
<feature type="region of interest" description="Disordered" evidence="7">
    <location>
        <begin position="405"/>
        <end position="438"/>
    </location>
</feature>
<dbReference type="Gene3D" id="3.30.70.1230">
    <property type="entry name" value="Nucleotide cyclase"/>
    <property type="match status" value="1"/>
</dbReference>
<evidence type="ECO:0000259" key="8">
    <source>
        <dbReference type="PROSITE" id="PS50125"/>
    </source>
</evidence>
<evidence type="ECO:0000313" key="10">
    <source>
        <dbReference type="Proteomes" id="UP000232323"/>
    </source>
</evidence>
<dbReference type="PANTHER" id="PTHR11920">
    <property type="entry name" value="GUANYLYL CYCLASE"/>
    <property type="match status" value="1"/>
</dbReference>
<dbReference type="EMBL" id="BEGY01000014">
    <property type="protein sequence ID" value="GAX75796.1"/>
    <property type="molecule type" value="Genomic_DNA"/>
</dbReference>
<dbReference type="PROSITE" id="PS50125">
    <property type="entry name" value="GUANYLATE_CYCLASE_2"/>
    <property type="match status" value="1"/>
</dbReference>
<gene>
    <name evidence="9" type="ORF">CEUSTIGMA_g3239.t1</name>
</gene>
<evidence type="ECO:0000256" key="5">
    <source>
        <dbReference type="ARBA" id="ARBA00023136"/>
    </source>
</evidence>
<evidence type="ECO:0000256" key="1">
    <source>
        <dbReference type="ARBA" id="ARBA00004370"/>
    </source>
</evidence>
<keyword evidence="2" id="KW-0812">Transmembrane</keyword>
<evidence type="ECO:0000256" key="2">
    <source>
        <dbReference type="ARBA" id="ARBA00022692"/>
    </source>
</evidence>
<dbReference type="GO" id="GO:0000166">
    <property type="term" value="F:nucleotide binding"/>
    <property type="evidence" value="ECO:0007669"/>
    <property type="project" value="UniProtKB-KW"/>
</dbReference>
<dbReference type="GO" id="GO:0004383">
    <property type="term" value="F:guanylate cyclase activity"/>
    <property type="evidence" value="ECO:0007669"/>
    <property type="project" value="TreeGrafter"/>
</dbReference>
<feature type="region of interest" description="Disordered" evidence="7">
    <location>
        <begin position="725"/>
        <end position="760"/>
    </location>
</feature>
<dbReference type="InterPro" id="IPR029787">
    <property type="entry name" value="Nucleotide_cyclase"/>
</dbReference>
<reference evidence="9 10" key="1">
    <citation type="submission" date="2017-08" db="EMBL/GenBank/DDBJ databases">
        <title>Acidophilic green algal genome provides insights into adaptation to an acidic environment.</title>
        <authorList>
            <person name="Hirooka S."/>
            <person name="Hirose Y."/>
            <person name="Kanesaki Y."/>
            <person name="Higuchi S."/>
            <person name="Fujiwara T."/>
            <person name="Onuma R."/>
            <person name="Era A."/>
            <person name="Ohbayashi R."/>
            <person name="Uzuka A."/>
            <person name="Nozaki H."/>
            <person name="Yoshikawa H."/>
            <person name="Miyagishima S.Y."/>
        </authorList>
    </citation>
    <scope>NUCLEOTIDE SEQUENCE [LARGE SCALE GENOMIC DNA]</scope>
    <source>
        <strain evidence="9 10">NIES-2499</strain>
    </source>
</reference>
<feature type="region of interest" description="Disordered" evidence="7">
    <location>
        <begin position="248"/>
        <end position="267"/>
    </location>
</feature>
<keyword evidence="5" id="KW-0472">Membrane</keyword>
<keyword evidence="4" id="KW-1133">Transmembrane helix</keyword>
<name>A0A250WYD4_9CHLO</name>
<keyword evidence="6" id="KW-0456">Lyase</keyword>
<feature type="compositionally biased region" description="Low complexity" evidence="7">
    <location>
        <begin position="1157"/>
        <end position="1170"/>
    </location>
</feature>
<comment type="subcellular location">
    <subcellularLocation>
        <location evidence="1">Membrane</location>
    </subcellularLocation>
</comment>
<dbReference type="GO" id="GO:0001653">
    <property type="term" value="F:peptide receptor activity"/>
    <property type="evidence" value="ECO:0007669"/>
    <property type="project" value="TreeGrafter"/>
</dbReference>
<evidence type="ECO:0000313" key="9">
    <source>
        <dbReference type="EMBL" id="GAX75796.1"/>
    </source>
</evidence>
<evidence type="ECO:0000256" key="7">
    <source>
        <dbReference type="SAM" id="MobiDB-lite"/>
    </source>
</evidence>
<dbReference type="InterPro" id="IPR050401">
    <property type="entry name" value="Cyclic_nucleotide_synthase"/>
</dbReference>
<dbReference type="PANTHER" id="PTHR11920:SF335">
    <property type="entry name" value="GUANYLATE CYCLASE"/>
    <property type="match status" value="1"/>
</dbReference>
<feature type="region of interest" description="Disordered" evidence="7">
    <location>
        <begin position="1512"/>
        <end position="1558"/>
    </location>
</feature>
<dbReference type="GO" id="GO:0004016">
    <property type="term" value="F:adenylate cyclase activity"/>
    <property type="evidence" value="ECO:0007669"/>
    <property type="project" value="TreeGrafter"/>
</dbReference>
<feature type="compositionally biased region" description="Low complexity" evidence="7">
    <location>
        <begin position="740"/>
        <end position="752"/>
    </location>
</feature>
<keyword evidence="3" id="KW-0547">Nucleotide-binding</keyword>
<feature type="compositionally biased region" description="Polar residues" evidence="7">
    <location>
        <begin position="413"/>
        <end position="432"/>
    </location>
</feature>
<dbReference type="Proteomes" id="UP000232323">
    <property type="component" value="Unassembled WGS sequence"/>
</dbReference>
<accession>A0A250WYD4</accession>
<keyword evidence="10" id="KW-1185">Reference proteome</keyword>
<dbReference type="GO" id="GO:0035556">
    <property type="term" value="P:intracellular signal transduction"/>
    <property type="evidence" value="ECO:0007669"/>
    <property type="project" value="InterPro"/>
</dbReference>
<evidence type="ECO:0000256" key="6">
    <source>
        <dbReference type="ARBA" id="ARBA00023239"/>
    </source>
</evidence>
<sequence length="1724" mass="182924">MLKHCIPCFSVSSPAQRGNESKSYAVDSDGGDIISIKDDNMLRLDGPLPHRVTLEEVEASKGVLLTLVAKSWEELRRYWSDSRAQNVLKIDAPGTVTLVGPETKLNGEEATISSYFSIEFNFCSCDSQRYLHDLCEASSRAPSLALHLVIAAMALQMGKPYSNSCTLTERTDNTRIKSTMWLSGGLLHMQACQLELSEGQKLSAGVPIINISAEDSYVTALLLYHKQHAEEASESERLVSPQVAIMPSSTTDPHIPTVPASQGNLPTTARSETLPIFNSTAMTDNVPAMFTLCSLDGNILYQNKSSRLYFGKAFNKPLGLQTGHRGNSAMSGPQAKYCNANSSTTPVYHSKPLAAPDGLLGCLLGSEVAVQVLNMLTMTPRITPPQQAEAAAAIKDQVAVANGGTHDAPLQCDASNSVETSSAAEANSSQKAPTREWRSVVRVPPPAWLTRMNNDVDMSESFAMEGSMVRYPSCNISTSAVQAHMGALQVSRPHRRRASLLSVVSEELEPSSRPSSHVGLLVKASSAAVPFSGSADGFQDLNASADHSALTTLQSPHATAGMSSSFVSEVISVANGSSSLLQNSNPLTQLGSKSPNVMPMADTTSPLSLTDLSTGPLAKFQKTISLLNLKRTKVLERMNSGKQLRADKQQVTGKATGRTLSAGTFVPSSRGERRASSGPNAWRPVDSTDSSRHPLFGTTSRLSSSSKNLQVHAADIINLRSESETSALPSTHAGRRHKSAAASGYDASAGSGHQKIVGSGGRQDLAIPVGLLASDSNEQVHVSSGLNRSSSPVTGETAGATAAAEDDGFCRDEDGGEDDELFVAVPVSVASDADNAASVPRLHSSSAASSAGKSPLAPLLLPHSSSILEVTGGGMESSHSDLLESAGKGRRPALTNLSLEVSSVTALSSADTLNHSSSLFAPPPSPLRSGPVLLAAPPSSAETMQHNLSLFAPPSTPFGPASAGIGLTDIFNLPSYPTSQVQDKTMMSNPQPDLDIRCSPQATFQAQAPAGVMILHNINDQDAGKTRPRIRSWLSQASSAVVNPLTSLRSQQRPLSSDSHLRSPLNSSVILQHQQQALTMAAGAAGDYTLSSISPLQMRIQRTSMDFPIQKIAATTGAVGISSPFRALYRSSMEAPGQPSPFHALRRSPIEPPPQNSPRLTPLSPLRSSSVGTSLPQALLLPAGSSSRRSSTVVHGSSEHVAFWHDVVLQLVPHPMPNAETGSNMALLIVQTDITARMQMETALADMSEGQLSLLSTIFPRHVVEHLSITGISSLPLHFGSLARSHEDVTILFLDIVGFTAMSERVVPSNILVLLNQLFTMFDYLADHHKVHKIDTAGDCYIAAGGITGAEEDEGGFYEVRKSAQDASHSALNVLNFAKDMLRCSRKVLMPHNGQPVTVRIGLHTGPCVSGLVGTKVPKFSLFGDTINTASRMESTCMEGCIQVSASTHNLLTSCPGFDIAQWQPSGGMDIKGKGRMDTFIWRPEDEEGFYEAPLPAVAQRVLKLVRGSSSGIEDNSLSRVSSADQFSSGSRKLQGSGSFKSECDDDHSSDNNLSQLMNPGLRSMIQDLHRRGLHALHSQGMMSDINMPSPPLSRGLSGSSAGRPGRFYMHGMARSAGHHSRFQDTSYSSRASDIIMLTGGLPSGVGLTGDLDTDGDIDIESGSLYRNGVSSGGLSGSITAALPSMMGAEAYNTSRSMGGEDILRLSRCLSRKSSRSSNQSRGR</sequence>
<proteinExistence type="predicted"/>
<dbReference type="InterPro" id="IPR001054">
    <property type="entry name" value="A/G_cyclase"/>
</dbReference>
<dbReference type="CDD" id="cd07302">
    <property type="entry name" value="CHD"/>
    <property type="match status" value="1"/>
</dbReference>
<dbReference type="Pfam" id="PF00211">
    <property type="entry name" value="Guanylate_cyc"/>
    <property type="match status" value="1"/>
</dbReference>
<protein>
    <recommendedName>
        <fullName evidence="8">Guanylate cyclase domain-containing protein</fullName>
    </recommendedName>
</protein>